<protein>
    <recommendedName>
        <fullName evidence="2">Class II aldolase/adducin N-terminal domain-containing protein</fullName>
    </recommendedName>
</protein>
<dbReference type="PANTHER" id="PTHR10672">
    <property type="entry name" value="ADDUCIN"/>
    <property type="match status" value="1"/>
</dbReference>
<dbReference type="KEGG" id="cser:CCO03_10955"/>
<evidence type="ECO:0000259" key="2">
    <source>
        <dbReference type="SMART" id="SM01007"/>
    </source>
</evidence>
<dbReference type="SUPFAM" id="SSF53639">
    <property type="entry name" value="AraD/HMP-PK domain-like"/>
    <property type="match status" value="1"/>
</dbReference>
<dbReference type="AlphaFoldDB" id="A0A1Y0ESZ1"/>
<dbReference type="NCBIfam" id="NF005451">
    <property type="entry name" value="PRK07044.1"/>
    <property type="match status" value="1"/>
</dbReference>
<dbReference type="InterPro" id="IPR036409">
    <property type="entry name" value="Aldolase_II/adducin_N_sf"/>
</dbReference>
<evidence type="ECO:0000256" key="1">
    <source>
        <dbReference type="ARBA" id="ARBA00037961"/>
    </source>
</evidence>
<dbReference type="InterPro" id="IPR001303">
    <property type="entry name" value="Aldolase_II/adducin_N"/>
</dbReference>
<feature type="domain" description="Class II aldolase/adducin N-terminal" evidence="2">
    <location>
        <begin position="33"/>
        <end position="215"/>
    </location>
</feature>
<dbReference type="InterPro" id="IPR051017">
    <property type="entry name" value="Aldolase-II_Adducin_sf"/>
</dbReference>
<sequence>MPQPAAPGPAPCTAGPTRSPLAGVSDAEWAMRQDLAALYRALHRYGMTDLIYNHITARVPGEPDQILLNPYGLLYQEVCASSLYKIRLDGEVLYKPDDGFGLNPAAYVIHTAVHAARHDAVCVLHTHTRASTAVSAMRGGLRPISQQAAVFHGRIGYHDFQGPEVLPEQQQALVDDLGPHNAVILRNHGLLVCGRTIAEAFFNIYWLESACKVQVDAMAAGAGQVIEFDAAAVQATRDAFARGAAIRGEREWAAVRRELDRLDTRYRH</sequence>
<evidence type="ECO:0000313" key="3">
    <source>
        <dbReference type="EMBL" id="ARU06787.1"/>
    </source>
</evidence>
<dbReference type="Pfam" id="PF00596">
    <property type="entry name" value="Aldolase_II"/>
    <property type="match status" value="1"/>
</dbReference>
<accession>A0A1Y0ESZ1</accession>
<name>A0A1Y0ESZ1_9BURK</name>
<proteinExistence type="inferred from homology"/>
<gene>
    <name evidence="3" type="ORF">CCO03_10955</name>
</gene>
<dbReference type="GO" id="GO:0051015">
    <property type="term" value="F:actin filament binding"/>
    <property type="evidence" value="ECO:0007669"/>
    <property type="project" value="TreeGrafter"/>
</dbReference>
<reference evidence="3 4" key="1">
    <citation type="submission" date="2017-05" db="EMBL/GenBank/DDBJ databases">
        <authorList>
            <person name="Song R."/>
            <person name="Chenine A.L."/>
            <person name="Ruprecht R.M."/>
        </authorList>
    </citation>
    <scope>NUCLEOTIDE SEQUENCE [LARGE SCALE GENOMIC DNA]</scope>
    <source>
        <strain evidence="3 4">DSM 26136</strain>
    </source>
</reference>
<dbReference type="GO" id="GO:0005856">
    <property type="term" value="C:cytoskeleton"/>
    <property type="evidence" value="ECO:0007669"/>
    <property type="project" value="TreeGrafter"/>
</dbReference>
<keyword evidence="4" id="KW-1185">Reference proteome</keyword>
<dbReference type="SMART" id="SM01007">
    <property type="entry name" value="Aldolase_II"/>
    <property type="match status" value="1"/>
</dbReference>
<dbReference type="OrthoDB" id="8859181at2"/>
<dbReference type="EMBL" id="CP021455">
    <property type="protein sequence ID" value="ARU06787.1"/>
    <property type="molecule type" value="Genomic_DNA"/>
</dbReference>
<organism evidence="3 4">
    <name type="scientific">Comamonas serinivorans</name>
    <dbReference type="NCBI Taxonomy" id="1082851"/>
    <lineage>
        <taxon>Bacteria</taxon>
        <taxon>Pseudomonadati</taxon>
        <taxon>Pseudomonadota</taxon>
        <taxon>Betaproteobacteria</taxon>
        <taxon>Burkholderiales</taxon>
        <taxon>Comamonadaceae</taxon>
        <taxon>Comamonas</taxon>
    </lineage>
</organism>
<dbReference type="Gene3D" id="3.40.225.10">
    <property type="entry name" value="Class II aldolase/adducin N-terminal domain"/>
    <property type="match status" value="1"/>
</dbReference>
<evidence type="ECO:0000313" key="4">
    <source>
        <dbReference type="Proteomes" id="UP000196138"/>
    </source>
</evidence>
<dbReference type="Proteomes" id="UP000196138">
    <property type="component" value="Chromosome"/>
</dbReference>
<dbReference type="PANTHER" id="PTHR10672:SF3">
    <property type="entry name" value="PROTEIN HU-LI TAI SHAO"/>
    <property type="match status" value="1"/>
</dbReference>
<comment type="similarity">
    <text evidence="1">Belongs to the aldolase class II family.</text>
</comment>